<dbReference type="InterPro" id="IPR004305">
    <property type="entry name" value="Thiaminase-2/PQQC"/>
</dbReference>
<keyword evidence="2" id="KW-0784">Thiamine biosynthesis</keyword>
<accession>A0ABT0ZW93</accession>
<evidence type="ECO:0000256" key="1">
    <source>
        <dbReference type="ARBA" id="ARBA00004948"/>
    </source>
</evidence>
<evidence type="ECO:0000313" key="4">
    <source>
        <dbReference type="EMBL" id="MCO1655015.1"/>
    </source>
</evidence>
<evidence type="ECO:0000256" key="2">
    <source>
        <dbReference type="RuleBase" id="RU363093"/>
    </source>
</evidence>
<comment type="catalytic activity">
    <reaction evidence="2">
        <text>4-amino-5-aminomethyl-2-methylpyrimidine + H2O = 4-amino-5-hydroxymethyl-2-methylpyrimidine + NH4(+)</text>
        <dbReference type="Rhea" id="RHEA:31799"/>
        <dbReference type="ChEBI" id="CHEBI:15377"/>
        <dbReference type="ChEBI" id="CHEBI:16892"/>
        <dbReference type="ChEBI" id="CHEBI:28938"/>
        <dbReference type="ChEBI" id="CHEBI:63416"/>
        <dbReference type="EC" id="3.5.99.2"/>
    </reaction>
</comment>
<dbReference type="EMBL" id="JAGSOV010000017">
    <property type="protein sequence ID" value="MCO1655015.1"/>
    <property type="molecule type" value="Genomic_DNA"/>
</dbReference>
<dbReference type="InterPro" id="IPR016084">
    <property type="entry name" value="Haem_Oase-like_multi-hlx"/>
</dbReference>
<dbReference type="CDD" id="cd19365">
    <property type="entry name" value="TenA_C-like"/>
    <property type="match status" value="1"/>
</dbReference>
<dbReference type="SUPFAM" id="SSF48613">
    <property type="entry name" value="Heme oxygenase-like"/>
    <property type="match status" value="1"/>
</dbReference>
<comment type="pathway">
    <text evidence="1 2">Cofactor biosynthesis; thiamine diphosphate biosynthesis.</text>
</comment>
<evidence type="ECO:0000259" key="3">
    <source>
        <dbReference type="Pfam" id="PF03070"/>
    </source>
</evidence>
<proteinExistence type="inferred from homology"/>
<dbReference type="NCBIfam" id="TIGR04306">
    <property type="entry name" value="salvage_TenA"/>
    <property type="match status" value="1"/>
</dbReference>
<dbReference type="Proteomes" id="UP001165283">
    <property type="component" value="Unassembled WGS sequence"/>
</dbReference>
<comment type="similarity">
    <text evidence="2">Belongs to the TenA family.</text>
</comment>
<keyword evidence="2" id="KW-0378">Hydrolase</keyword>
<feature type="domain" description="Thiaminase-2/PQQC" evidence="3">
    <location>
        <begin position="14"/>
        <end position="219"/>
    </location>
</feature>
<keyword evidence="5" id="KW-1185">Reference proteome</keyword>
<name>A0ABT0ZW93_9PSEU</name>
<comment type="function">
    <text evidence="2">Catalyzes an amino-pyrimidine hydrolysis reaction at the C5' of the pyrimidine moiety of thiamine compounds, a reaction that is part of a thiamine salvage pathway.</text>
</comment>
<dbReference type="Gene3D" id="1.20.910.10">
    <property type="entry name" value="Heme oxygenase-like"/>
    <property type="match status" value="1"/>
</dbReference>
<dbReference type="PANTHER" id="PTHR43198:SF2">
    <property type="entry name" value="SI:CH1073-67J19.1-RELATED"/>
    <property type="match status" value="1"/>
</dbReference>
<comment type="catalytic activity">
    <reaction evidence="2">
        <text>thiamine + H2O = 5-(2-hydroxyethyl)-4-methylthiazole + 4-amino-5-hydroxymethyl-2-methylpyrimidine + H(+)</text>
        <dbReference type="Rhea" id="RHEA:17509"/>
        <dbReference type="ChEBI" id="CHEBI:15377"/>
        <dbReference type="ChEBI" id="CHEBI:15378"/>
        <dbReference type="ChEBI" id="CHEBI:16892"/>
        <dbReference type="ChEBI" id="CHEBI:17957"/>
        <dbReference type="ChEBI" id="CHEBI:18385"/>
        <dbReference type="EC" id="3.5.99.2"/>
    </reaction>
</comment>
<gene>
    <name evidence="4" type="primary">tenA</name>
    <name evidence="4" type="ORF">KDL28_08085</name>
</gene>
<evidence type="ECO:0000313" key="5">
    <source>
        <dbReference type="Proteomes" id="UP001165283"/>
    </source>
</evidence>
<organism evidence="4 5">
    <name type="scientific">Pseudonocardia humida</name>
    <dbReference type="NCBI Taxonomy" id="2800819"/>
    <lineage>
        <taxon>Bacteria</taxon>
        <taxon>Bacillati</taxon>
        <taxon>Actinomycetota</taxon>
        <taxon>Actinomycetes</taxon>
        <taxon>Pseudonocardiales</taxon>
        <taxon>Pseudonocardiaceae</taxon>
        <taxon>Pseudonocardia</taxon>
    </lineage>
</organism>
<dbReference type="RefSeq" id="WP_252436756.1">
    <property type="nucleotide sequence ID" value="NZ_JAGSOV010000017.1"/>
</dbReference>
<dbReference type="InterPro" id="IPR050967">
    <property type="entry name" value="Thiamine_Salvage_TenA"/>
</dbReference>
<sequence length="225" mass="24153">MVTAATRTRDLLWSDIEDVYAAILDHPFLAGLADGSLPREAFRHYVVQDSHYLRGYARALAVCAAKAPDERGTTLFAAGAGNAVAAEQGMHAGLLDGLGTTAEAAAAEPIAPTTQAYLSYLLATAYGGSFPEALGAVLPCYWIYARVGAELVTRGSPDPLYATWIAAYGGEAFQAVVDSVLELTDRVGAGLAPTELAAMRRHFATTARYEWMFWDAGYRRETWPV</sequence>
<dbReference type="PANTHER" id="PTHR43198">
    <property type="entry name" value="BIFUNCTIONAL TH2 PROTEIN"/>
    <property type="match status" value="1"/>
</dbReference>
<protein>
    <recommendedName>
        <fullName evidence="2">Aminopyrimidine aminohydrolase</fullName>
        <ecNumber evidence="2">3.5.99.2</ecNumber>
    </recommendedName>
</protein>
<dbReference type="InterPro" id="IPR027574">
    <property type="entry name" value="Thiaminase_II"/>
</dbReference>
<comment type="caution">
    <text evidence="4">The sequence shown here is derived from an EMBL/GenBank/DDBJ whole genome shotgun (WGS) entry which is preliminary data.</text>
</comment>
<dbReference type="Pfam" id="PF03070">
    <property type="entry name" value="TENA_THI-4"/>
    <property type="match status" value="1"/>
</dbReference>
<dbReference type="EC" id="3.5.99.2" evidence="2"/>
<reference evidence="4" key="1">
    <citation type="submission" date="2021-04" db="EMBL/GenBank/DDBJ databases">
        <title>Pseudonocardia sp. nov., isolated from sandy soil of mangrove forest.</title>
        <authorList>
            <person name="Zan Z."/>
            <person name="Huang R."/>
            <person name="Liu W."/>
        </authorList>
    </citation>
    <scope>NUCLEOTIDE SEQUENCE</scope>
    <source>
        <strain evidence="4">S2-4</strain>
    </source>
</reference>